<evidence type="ECO:0000256" key="4">
    <source>
        <dbReference type="ARBA" id="ARBA00022679"/>
    </source>
</evidence>
<keyword evidence="5" id="KW-0949">S-adenosyl-L-methionine</keyword>
<evidence type="ECO:0000256" key="6">
    <source>
        <dbReference type="ARBA" id="ARBA00047942"/>
    </source>
</evidence>
<dbReference type="InterPro" id="IPR023095">
    <property type="entry name" value="Ade_MeTrfase_dom_2"/>
</dbReference>
<dbReference type="GO" id="GO:0009007">
    <property type="term" value="F:site-specific DNA-methyltransferase (adenine-specific) activity"/>
    <property type="evidence" value="ECO:0007669"/>
    <property type="project" value="UniProtKB-EC"/>
</dbReference>
<dbReference type="GO" id="GO:0032259">
    <property type="term" value="P:methylation"/>
    <property type="evidence" value="ECO:0007669"/>
    <property type="project" value="UniProtKB-KW"/>
</dbReference>
<keyword evidence="4 7" id="KW-0808">Transferase</keyword>
<proteinExistence type="inferred from homology"/>
<gene>
    <name evidence="7" type="ORF">GNZ12_38920</name>
</gene>
<protein>
    <recommendedName>
        <fullName evidence="2">site-specific DNA-methyltransferase (adenine-specific)</fullName>
        <ecNumber evidence="2">2.1.1.72</ecNumber>
    </recommendedName>
</protein>
<dbReference type="NCBIfam" id="TIGR00571">
    <property type="entry name" value="dam"/>
    <property type="match status" value="1"/>
</dbReference>
<evidence type="ECO:0000313" key="7">
    <source>
        <dbReference type="EMBL" id="NPT47164.1"/>
    </source>
</evidence>
<dbReference type="PANTHER" id="PTHR30481:SF3">
    <property type="entry name" value="DNA ADENINE METHYLASE"/>
    <property type="match status" value="1"/>
</dbReference>
<dbReference type="PANTHER" id="PTHR30481">
    <property type="entry name" value="DNA ADENINE METHYLASE"/>
    <property type="match status" value="1"/>
</dbReference>
<dbReference type="PRINTS" id="PR00505">
    <property type="entry name" value="D12N6MTFRASE"/>
</dbReference>
<keyword evidence="8" id="KW-1185">Reference proteome</keyword>
<keyword evidence="3 7" id="KW-0489">Methyltransferase</keyword>
<accession>A0ABX2C2F5</accession>
<dbReference type="SUPFAM" id="SSF53335">
    <property type="entry name" value="S-adenosyl-L-methionine-dependent methyltransferases"/>
    <property type="match status" value="1"/>
</dbReference>
<dbReference type="EMBL" id="WOEY01000158">
    <property type="protein sequence ID" value="NPT47164.1"/>
    <property type="molecule type" value="Genomic_DNA"/>
</dbReference>
<evidence type="ECO:0000256" key="5">
    <source>
        <dbReference type="ARBA" id="ARBA00022691"/>
    </source>
</evidence>
<dbReference type="EC" id="2.1.1.72" evidence="2"/>
<comment type="caution">
    <text evidence="7">The sequence shown here is derived from an EMBL/GenBank/DDBJ whole genome shotgun (WGS) entry which is preliminary data.</text>
</comment>
<dbReference type="Gene3D" id="1.10.1020.10">
    <property type="entry name" value="Adenine-specific Methyltransferase, Domain 2"/>
    <property type="match status" value="1"/>
</dbReference>
<organism evidence="7 8">
    <name type="scientific">Paraburkholderia solitsugae</name>
    <dbReference type="NCBI Taxonomy" id="2675748"/>
    <lineage>
        <taxon>Bacteria</taxon>
        <taxon>Pseudomonadati</taxon>
        <taxon>Pseudomonadota</taxon>
        <taxon>Betaproteobacteria</taxon>
        <taxon>Burkholderiales</taxon>
        <taxon>Burkholderiaceae</taxon>
        <taxon>Paraburkholderia</taxon>
    </lineage>
</organism>
<name>A0ABX2C2F5_9BURK</name>
<sequence length="161" mass="18179">MQIHPASQTEKSAKAAKPPLKWVGSKSRLLAQLLPALPHGNRLVEPFVGGGAVFLGTNFSDYLLGDSNSHLIELYRTVAEQPEQFIEMALPFFSESYRSQERFLEIRSAFNEAKEGLLRAAQFLYLNRFGFNGLCRYNRSGQFNVPYGHHVCVPSFPERKS</sequence>
<comment type="catalytic activity">
    <reaction evidence="6">
        <text>a 2'-deoxyadenosine in DNA + S-adenosyl-L-methionine = an N(6)-methyl-2'-deoxyadenosine in DNA + S-adenosyl-L-homocysteine + H(+)</text>
        <dbReference type="Rhea" id="RHEA:15197"/>
        <dbReference type="Rhea" id="RHEA-COMP:12418"/>
        <dbReference type="Rhea" id="RHEA-COMP:12419"/>
        <dbReference type="ChEBI" id="CHEBI:15378"/>
        <dbReference type="ChEBI" id="CHEBI:57856"/>
        <dbReference type="ChEBI" id="CHEBI:59789"/>
        <dbReference type="ChEBI" id="CHEBI:90615"/>
        <dbReference type="ChEBI" id="CHEBI:90616"/>
        <dbReference type="EC" id="2.1.1.72"/>
    </reaction>
</comment>
<evidence type="ECO:0000256" key="2">
    <source>
        <dbReference type="ARBA" id="ARBA00011900"/>
    </source>
</evidence>
<dbReference type="InterPro" id="IPR029063">
    <property type="entry name" value="SAM-dependent_MTases_sf"/>
</dbReference>
<dbReference type="InterPro" id="IPR012327">
    <property type="entry name" value="MeTrfase_D12"/>
</dbReference>
<reference evidence="7 8" key="1">
    <citation type="submission" date="2019-11" db="EMBL/GenBank/DDBJ databases">
        <title>Metabolism of dissolved organic matter in forest soils.</title>
        <authorList>
            <person name="Cyle K.T."/>
            <person name="Wilhelm R.C."/>
            <person name="Martinez C.E."/>
        </authorList>
    </citation>
    <scope>NUCLEOTIDE SEQUENCE [LARGE SCALE GENOMIC DNA]</scope>
    <source>
        <strain evidence="7 8">1N</strain>
    </source>
</reference>
<evidence type="ECO:0000256" key="1">
    <source>
        <dbReference type="ARBA" id="ARBA00006594"/>
    </source>
</evidence>
<evidence type="ECO:0000256" key="3">
    <source>
        <dbReference type="ARBA" id="ARBA00022603"/>
    </source>
</evidence>
<dbReference type="Pfam" id="PF02086">
    <property type="entry name" value="MethyltransfD12"/>
    <property type="match status" value="1"/>
</dbReference>
<dbReference type="RefSeq" id="WP_172317658.1">
    <property type="nucleotide sequence ID" value="NZ_WOEY01000158.1"/>
</dbReference>
<dbReference type="Proteomes" id="UP000652198">
    <property type="component" value="Unassembled WGS sequence"/>
</dbReference>
<evidence type="ECO:0000313" key="8">
    <source>
        <dbReference type="Proteomes" id="UP000652198"/>
    </source>
</evidence>
<comment type="similarity">
    <text evidence="1">Belongs to the N(4)/N(6)-methyltransferase family.</text>
</comment>